<dbReference type="SUPFAM" id="SSF50998">
    <property type="entry name" value="Quinoprotein alcohol dehydrogenase-like"/>
    <property type="match status" value="1"/>
</dbReference>
<evidence type="ECO:0000256" key="6">
    <source>
        <dbReference type="ARBA" id="ARBA00023263"/>
    </source>
</evidence>
<name>A0A7G9QUV3_9GAMM</name>
<accession>A0A7G9QUV3</accession>
<feature type="domain" description="PilY1 beta-propeller" evidence="8">
    <location>
        <begin position="619"/>
        <end position="906"/>
    </location>
</feature>
<keyword evidence="4" id="KW-0479">Metal-binding</keyword>
<keyword evidence="3" id="KW-1029">Fimbrium biogenesis</keyword>
<feature type="domain" description="Peptidase C-terminal archaeal/bacterial" evidence="7">
    <location>
        <begin position="88"/>
        <end position="153"/>
    </location>
</feature>
<proteinExistence type="inferred from homology"/>
<dbReference type="Proteomes" id="UP000515977">
    <property type="component" value="Chromosome"/>
</dbReference>
<dbReference type="InterPro" id="IPR015943">
    <property type="entry name" value="WD40/YVTN_repeat-like_dom_sf"/>
</dbReference>
<dbReference type="InterPro" id="IPR007280">
    <property type="entry name" value="Peptidase_C_arc/bac"/>
</dbReference>
<dbReference type="KEGG" id="tbv:H9L17_02915"/>
<dbReference type="Pfam" id="PF05567">
    <property type="entry name" value="T4P_PilY1"/>
    <property type="match status" value="1"/>
</dbReference>
<dbReference type="RefSeq" id="WP_187570875.1">
    <property type="nucleotide sequence ID" value="NZ_CP060711.1"/>
</dbReference>
<dbReference type="InterPro" id="IPR008707">
    <property type="entry name" value="B-propeller_PilY1"/>
</dbReference>
<dbReference type="Gene3D" id="2.60.120.380">
    <property type="match status" value="1"/>
</dbReference>
<organism evidence="9 10">
    <name type="scientific">Thermomonas brevis</name>
    <dbReference type="NCBI Taxonomy" id="215691"/>
    <lineage>
        <taxon>Bacteria</taxon>
        <taxon>Pseudomonadati</taxon>
        <taxon>Pseudomonadota</taxon>
        <taxon>Gammaproteobacteria</taxon>
        <taxon>Lysobacterales</taxon>
        <taxon>Lysobacteraceae</taxon>
        <taxon>Thermomonas</taxon>
    </lineage>
</organism>
<protein>
    <submittedName>
        <fullName evidence="9">Pre-peptidase C-terminal domain-containing protein</fullName>
    </submittedName>
</protein>
<reference evidence="9 10" key="1">
    <citation type="submission" date="2020-08" db="EMBL/GenBank/DDBJ databases">
        <title>Genome sequence of Thermomonas brevis KACC 16975T.</title>
        <authorList>
            <person name="Hyun D.-W."/>
            <person name="Bae J.-W."/>
        </authorList>
    </citation>
    <scope>NUCLEOTIDE SEQUENCE [LARGE SCALE GENOMIC DNA]</scope>
    <source>
        <strain evidence="9 10">KACC 16975</strain>
    </source>
</reference>
<evidence type="ECO:0000256" key="1">
    <source>
        <dbReference type="ARBA" id="ARBA00004561"/>
    </source>
</evidence>
<keyword evidence="6" id="KW-0281">Fimbrium</keyword>
<dbReference type="Gene3D" id="2.130.10.10">
    <property type="entry name" value="YVTN repeat-like/Quinoprotein amine dehydrogenase"/>
    <property type="match status" value="1"/>
</dbReference>
<gene>
    <name evidence="9" type="ORF">H9L17_02915</name>
</gene>
<dbReference type="InterPro" id="IPR011047">
    <property type="entry name" value="Quinoprotein_ADH-like_sf"/>
</dbReference>
<evidence type="ECO:0000256" key="5">
    <source>
        <dbReference type="ARBA" id="ARBA00022837"/>
    </source>
</evidence>
<comment type="similarity">
    <text evidence="2">Belongs to the PilY1 family.</text>
</comment>
<dbReference type="GO" id="GO:0046872">
    <property type="term" value="F:metal ion binding"/>
    <property type="evidence" value="ECO:0007669"/>
    <property type="project" value="UniProtKB-KW"/>
</dbReference>
<dbReference type="AlphaFoldDB" id="A0A7G9QUV3"/>
<evidence type="ECO:0000313" key="10">
    <source>
        <dbReference type="Proteomes" id="UP000515977"/>
    </source>
</evidence>
<evidence type="ECO:0000259" key="7">
    <source>
        <dbReference type="Pfam" id="PF04151"/>
    </source>
</evidence>
<evidence type="ECO:0000259" key="8">
    <source>
        <dbReference type="Pfam" id="PF05567"/>
    </source>
</evidence>
<keyword evidence="5" id="KW-0106">Calcium</keyword>
<dbReference type="Pfam" id="PF04151">
    <property type="entry name" value="PPC"/>
    <property type="match status" value="1"/>
</dbReference>
<comment type="subcellular location">
    <subcellularLocation>
        <location evidence="1">Fimbrium</location>
    </subcellularLocation>
</comment>
<keyword evidence="10" id="KW-1185">Reference proteome</keyword>
<sequence>MSGDGNGSSGGSRNLSGNIQTFYVPKDVTSTDNAYLSKVDNYYRYQIMTGGSGDILRGVYGKVVATTTAAAGFPLTNRSQSKGNWLRYSVSVPDGVSVLTIAISGGSGDADLYVRKGGDPTDAVYDCRPYLSGNNETCTINSPGAGSYYIGVNAYSAFSGLTITATLTTTNSCDGDSNGSWGWINCESALPTTSRNLAEEKSNFATWYSYHRTRIKAAKAGAAEAFRPLGNKVRVGYRSLHENGSSNFNIPVGDGNDGRFVDNVSPATTSRTTWYRRLFAASANSGTPLRSVLEQAGEYFKGTSSSGPYGPESGADQYSCRQNFTILTTDGYWNETGSSAGNADNTSGSLITGPKEASYQYTPVAPYKDGFSNTLADVAMYYWKTDLRTLTNNVPTTDANPAFWQHMVTFGISIGLKTTKGWTSIDDVPANPAWPEPGSDKAANIDDLLHAAVNGRGQFVAASSPSAFTSGLARALAAIAQRTSSFSNVATNAASIKTGGKVFNASYVSGLWTGAVKAWTLNSNNEPSTQAWSASIPAPSSRNVFTFDGTSGANFPTSSQQLALVRTGGPVDYPVTGAENAAYIKGDTSKEERHGGLLRNRASTVLGDIVNSSPAYVSDTNTLYVGANDGMLHAFDADTGVEQFAYIPGLVNFGDLSQLSRGDYTHKWFVDGPVAVTTRKLTPNKNYLVGGMGRGGKGLYGLDVTNPASFGTGNVTWELGGNDADMGLVTGRPILARVGGGTVAAIVGNGVNSTDNKAVLYVINAATGAIIRKLDTGAGDAANPNGLSAPTGILGKDGQTLAYAYAGDRLGNVWKFDMSAASPSSWTVSKMFTAKSSGGAGAVQPITGGVTVATDPRTYKRWVFFGTGSYMTTTEADDKTPNMQGMYGIVDTGSTVTYAKLKKRTIGNTGATQDGYPVRTFEAKADLDLATYDGWYLDLPGKGERIVQDAQLVSNILVTASMIPEGDACEASGSGYINALDAFTGTSAGKSFFDLDKDGDTTDQKIGGVPVGSVNFGVGMPTLPIFLDGKLIVGGTNAGEKPGSGGIVGKEWGRVSWREIRKD</sequence>
<evidence type="ECO:0000256" key="2">
    <source>
        <dbReference type="ARBA" id="ARBA00008387"/>
    </source>
</evidence>
<dbReference type="EMBL" id="CP060711">
    <property type="protein sequence ID" value="QNN47128.1"/>
    <property type="molecule type" value="Genomic_DNA"/>
</dbReference>
<evidence type="ECO:0000313" key="9">
    <source>
        <dbReference type="EMBL" id="QNN47128.1"/>
    </source>
</evidence>
<evidence type="ECO:0000256" key="4">
    <source>
        <dbReference type="ARBA" id="ARBA00022723"/>
    </source>
</evidence>
<evidence type="ECO:0000256" key="3">
    <source>
        <dbReference type="ARBA" id="ARBA00022558"/>
    </source>
</evidence>
<dbReference type="GO" id="GO:0009289">
    <property type="term" value="C:pilus"/>
    <property type="evidence" value="ECO:0007669"/>
    <property type="project" value="UniProtKB-SubCell"/>
</dbReference>